<organism evidence="1 2">
    <name type="scientific">Taibaiella soli</name>
    <dbReference type="NCBI Taxonomy" id="1649169"/>
    <lineage>
        <taxon>Bacteria</taxon>
        <taxon>Pseudomonadati</taxon>
        <taxon>Bacteroidota</taxon>
        <taxon>Chitinophagia</taxon>
        <taxon>Chitinophagales</taxon>
        <taxon>Chitinophagaceae</taxon>
        <taxon>Taibaiella</taxon>
    </lineage>
</organism>
<reference evidence="1 2" key="1">
    <citation type="submission" date="2018-06" db="EMBL/GenBank/DDBJ databases">
        <title>Mucibacter soli gen. nov., sp. nov., a new member of the family Chitinophagaceae producing mucin.</title>
        <authorList>
            <person name="Kim M.-K."/>
            <person name="Park S."/>
            <person name="Kim T.-S."/>
            <person name="Joung Y."/>
            <person name="Han J.-H."/>
            <person name="Kim S.B."/>
        </authorList>
    </citation>
    <scope>NUCLEOTIDE SEQUENCE [LARGE SCALE GENOMIC DNA]</scope>
    <source>
        <strain evidence="1 2">R1-15</strain>
    </source>
</reference>
<dbReference type="OrthoDB" id="1090702at2"/>
<protein>
    <recommendedName>
        <fullName evidence="3">Type VI secretion system baseplate subunit TssK</fullName>
    </recommendedName>
</protein>
<evidence type="ECO:0000313" key="2">
    <source>
        <dbReference type="Proteomes" id="UP000248745"/>
    </source>
</evidence>
<evidence type="ECO:0008006" key="3">
    <source>
        <dbReference type="Google" id="ProtNLM"/>
    </source>
</evidence>
<evidence type="ECO:0000313" key="1">
    <source>
        <dbReference type="EMBL" id="PZF72748.1"/>
    </source>
</evidence>
<gene>
    <name evidence="1" type="ORF">DN068_12880</name>
</gene>
<dbReference type="EMBL" id="QKTW01000017">
    <property type="protein sequence ID" value="PZF72748.1"/>
    <property type="molecule type" value="Genomic_DNA"/>
</dbReference>
<keyword evidence="2" id="KW-1185">Reference proteome</keyword>
<proteinExistence type="predicted"/>
<comment type="caution">
    <text evidence="1">The sequence shown here is derived from an EMBL/GenBank/DDBJ whole genome shotgun (WGS) entry which is preliminary data.</text>
</comment>
<dbReference type="Proteomes" id="UP000248745">
    <property type="component" value="Unassembled WGS sequence"/>
</dbReference>
<name>A0A2W2AYH6_9BACT</name>
<dbReference type="AlphaFoldDB" id="A0A2W2AYH6"/>
<accession>A0A2W2AYH6</accession>
<dbReference type="RefSeq" id="WP_110999340.1">
    <property type="nucleotide sequence ID" value="NZ_QKTW01000017.1"/>
</dbReference>
<sequence length="377" mass="42739">MIHSLKHLSVNWIDGMQISEQHYTGQECFIADSLRDVASFQINRFNYGLLPVEGLTDEKDIFNIYTTATNDVQLHIKKCHAVTAAGYRIDMTEVPVNINSLSDTSKEKEQTFYVLISVNPFDRVPTGDFDPEEIPPRHLHVRPRYQVQLVSANDIGNNHISGNYLMAGKVIFHEGAIDIDASFIPPCTTVSSHPRLLAYQQQFTNATAQLQQHAMTILRKANHKNQHTIITSCVTGMCRSLLHQFSNQYFHLRNMSAELSPVYLVNSFASLAHALYVCINTMQDADKETTLNYCAEWSAVPPHALLTALSSVVEINYNHYKAGEYMETIATMLTKLKMIWEKLAALEYLGQQRENIIVSEQVITQTIKQNKGWSPFD</sequence>